<keyword evidence="1" id="KW-0614">Plasmid</keyword>
<keyword evidence="2" id="KW-1185">Reference proteome</keyword>
<geneLocation type="plasmid" evidence="1 2">
    <name>pSchITTGS70a</name>
</geneLocation>
<gene>
    <name evidence="1" type="ORF">RB548_21230</name>
</gene>
<proteinExistence type="predicted"/>
<organism evidence="1 2">
    <name type="scientific">Sinorhizobium chiapasense</name>
    <dbReference type="NCBI Taxonomy" id="501572"/>
    <lineage>
        <taxon>Bacteria</taxon>
        <taxon>Pseudomonadati</taxon>
        <taxon>Pseudomonadota</taxon>
        <taxon>Alphaproteobacteria</taxon>
        <taxon>Hyphomicrobiales</taxon>
        <taxon>Rhizobiaceae</taxon>
        <taxon>Sinorhizobium/Ensifer group</taxon>
        <taxon>Sinorhizobium</taxon>
    </lineage>
</organism>
<dbReference type="EMBL" id="CP133149">
    <property type="protein sequence ID" value="WVT06025.1"/>
    <property type="molecule type" value="Genomic_DNA"/>
</dbReference>
<dbReference type="Proteomes" id="UP001432360">
    <property type="component" value="Plasmid pSchITTGS70a"/>
</dbReference>
<evidence type="ECO:0000313" key="2">
    <source>
        <dbReference type="Proteomes" id="UP001432360"/>
    </source>
</evidence>
<sequence>MPAEGGISAISDRENSAILKGSGFRVTAASQTERIHVASFWVTLDHSEKQAQFTHGHANGDAIAQATAAALRL</sequence>
<protein>
    <submittedName>
        <fullName evidence="1">Uncharacterized protein</fullName>
    </submittedName>
</protein>
<accession>A0ABZ2BIH9</accession>
<dbReference type="RefSeq" id="WP_331375094.1">
    <property type="nucleotide sequence ID" value="NZ_CP133149.1"/>
</dbReference>
<reference evidence="1" key="1">
    <citation type="submission" date="2023-08" db="EMBL/GenBank/DDBJ databases">
        <title>Complete genome sequence of Sinorhizobium chiapanecum ITTG S70 isolated from Acaciella angustissima nodules in Chiapas-Mexico.</title>
        <authorList>
            <person name="Rincon-Rosales R."/>
            <person name="Rogel M.A."/>
            <person name="Rincon-Medina C.I."/>
            <person name="Guerrero G."/>
            <person name="Manzano-Gomez L.A."/>
            <person name="Lopez-Lopez A."/>
            <person name="Rincon Molina F.A."/>
            <person name="Martinez-Romero E."/>
        </authorList>
    </citation>
    <scope>NUCLEOTIDE SEQUENCE</scope>
    <source>
        <strain evidence="1">ITTG S70</strain>
        <plasmid evidence="1">pSchITTGS70a</plasmid>
    </source>
</reference>
<evidence type="ECO:0000313" key="1">
    <source>
        <dbReference type="EMBL" id="WVT06025.1"/>
    </source>
</evidence>
<name>A0ABZ2BIH9_9HYPH</name>